<organism evidence="2 3">
    <name type="scientific">Stentor coeruleus</name>
    <dbReference type="NCBI Taxonomy" id="5963"/>
    <lineage>
        <taxon>Eukaryota</taxon>
        <taxon>Sar</taxon>
        <taxon>Alveolata</taxon>
        <taxon>Ciliophora</taxon>
        <taxon>Postciliodesmatophora</taxon>
        <taxon>Heterotrichea</taxon>
        <taxon>Heterotrichida</taxon>
        <taxon>Stentoridae</taxon>
        <taxon>Stentor</taxon>
    </lineage>
</organism>
<feature type="region of interest" description="Disordered" evidence="1">
    <location>
        <begin position="53"/>
        <end position="72"/>
    </location>
</feature>
<comment type="caution">
    <text evidence="2">The sequence shown here is derived from an EMBL/GenBank/DDBJ whole genome shotgun (WGS) entry which is preliminary data.</text>
</comment>
<gene>
    <name evidence="2" type="ORF">SteCoe_28716</name>
</gene>
<feature type="compositionally biased region" description="Polar residues" evidence="1">
    <location>
        <begin position="56"/>
        <end position="65"/>
    </location>
</feature>
<reference evidence="2 3" key="1">
    <citation type="submission" date="2016-11" db="EMBL/GenBank/DDBJ databases">
        <title>The macronuclear genome of Stentor coeruleus: a giant cell with tiny introns.</title>
        <authorList>
            <person name="Slabodnick M."/>
            <person name="Ruby J.G."/>
            <person name="Reiff S.B."/>
            <person name="Swart E.C."/>
            <person name="Gosai S."/>
            <person name="Prabakaran S."/>
            <person name="Witkowska E."/>
            <person name="Larue G.E."/>
            <person name="Fisher S."/>
            <person name="Freeman R.M."/>
            <person name="Gunawardena J."/>
            <person name="Chu W."/>
            <person name="Stover N.A."/>
            <person name="Gregory B.D."/>
            <person name="Nowacki M."/>
            <person name="Derisi J."/>
            <person name="Roy S.W."/>
            <person name="Marshall W.F."/>
            <person name="Sood P."/>
        </authorList>
    </citation>
    <scope>NUCLEOTIDE SEQUENCE [LARGE SCALE GENOMIC DNA]</scope>
    <source>
        <strain evidence="2">WM001</strain>
    </source>
</reference>
<keyword evidence="3" id="KW-1185">Reference proteome</keyword>
<evidence type="ECO:0000313" key="3">
    <source>
        <dbReference type="Proteomes" id="UP000187209"/>
    </source>
</evidence>
<evidence type="ECO:0000313" key="2">
    <source>
        <dbReference type="EMBL" id="OMJ72768.1"/>
    </source>
</evidence>
<sequence length="220" mass="25778">MFKKKFPDEDKFQDMIDKITKDKQDRQKNLENFKKRKIALEITRNNEIEPKRSINTEDLSNPRKTMSSERDERNIKIYGHLYSPKANDIKTPKLKHLNRIEEQDLYMKTEMLNNQKNKLKLLDKRARYAGLVREIFVPSIDLHKRQEIEERIGMMNNMTKSANNSKGNSLERSQNKAMNNGLGASMSYERLEKSESRIIQNAAKATLESPRGLGNNIKHI</sequence>
<dbReference type="AlphaFoldDB" id="A0A1R2B7L4"/>
<accession>A0A1R2B7L4</accession>
<dbReference type="Proteomes" id="UP000187209">
    <property type="component" value="Unassembled WGS sequence"/>
</dbReference>
<evidence type="ECO:0000256" key="1">
    <source>
        <dbReference type="SAM" id="MobiDB-lite"/>
    </source>
</evidence>
<name>A0A1R2B7L4_9CILI</name>
<dbReference type="EMBL" id="MPUH01000875">
    <property type="protein sequence ID" value="OMJ72768.1"/>
    <property type="molecule type" value="Genomic_DNA"/>
</dbReference>
<proteinExistence type="predicted"/>
<protein>
    <submittedName>
        <fullName evidence="2">Uncharacterized protein</fullName>
    </submittedName>
</protein>